<comment type="function">
    <text evidence="9">Transcription factor that binds specifically to a 5'-AA[AG]G-3' consensus core sequence.</text>
</comment>
<dbReference type="GO" id="GO:0003700">
    <property type="term" value="F:DNA-binding transcription factor activity"/>
    <property type="evidence" value="ECO:0007669"/>
    <property type="project" value="UniProtKB-UniRule"/>
</dbReference>
<evidence type="ECO:0000313" key="12">
    <source>
        <dbReference type="EMBL" id="KDP38412.1"/>
    </source>
</evidence>
<evidence type="ECO:0000256" key="10">
    <source>
        <dbReference type="SAM" id="MobiDB-lite"/>
    </source>
</evidence>
<dbReference type="STRING" id="180498.A0A067KQJ6"/>
<evidence type="ECO:0000256" key="5">
    <source>
        <dbReference type="ARBA" id="ARBA00023125"/>
    </source>
</evidence>
<feature type="region of interest" description="Disordered" evidence="10">
    <location>
        <begin position="1"/>
        <end position="24"/>
    </location>
</feature>
<evidence type="ECO:0000256" key="3">
    <source>
        <dbReference type="ARBA" id="ARBA00022833"/>
    </source>
</evidence>
<comment type="subcellular location">
    <subcellularLocation>
        <location evidence="8 9">Nucleus</location>
    </subcellularLocation>
</comment>
<evidence type="ECO:0000259" key="11">
    <source>
        <dbReference type="PROSITE" id="PS50884"/>
    </source>
</evidence>
<evidence type="ECO:0000256" key="4">
    <source>
        <dbReference type="ARBA" id="ARBA00023015"/>
    </source>
</evidence>
<proteinExistence type="predicted"/>
<reference evidence="12 13" key="1">
    <citation type="journal article" date="2014" name="PLoS ONE">
        <title>Global Analysis of Gene Expression Profiles in Physic Nut (Jatropha curcas L.) Seedlings Exposed to Salt Stress.</title>
        <authorList>
            <person name="Zhang L."/>
            <person name="Zhang C."/>
            <person name="Wu P."/>
            <person name="Chen Y."/>
            <person name="Li M."/>
            <person name="Jiang H."/>
            <person name="Wu G."/>
        </authorList>
    </citation>
    <scope>NUCLEOTIDE SEQUENCE [LARGE SCALE GENOMIC DNA]</scope>
    <source>
        <strain evidence="13">cv. GZQX0401</strain>
        <tissue evidence="12">Young leaves</tissue>
    </source>
</reference>
<dbReference type="PROSITE" id="PS01361">
    <property type="entry name" value="ZF_DOF_1"/>
    <property type="match status" value="1"/>
</dbReference>
<protein>
    <recommendedName>
        <fullName evidence="9">Dof zinc finger protein</fullName>
    </recommendedName>
</protein>
<keyword evidence="4 9" id="KW-0805">Transcription regulation</keyword>
<accession>A0A067KQJ6</accession>
<keyword evidence="5 8" id="KW-0238">DNA-binding</keyword>
<dbReference type="InterPro" id="IPR003851">
    <property type="entry name" value="Znf_Dof"/>
</dbReference>
<dbReference type="PROSITE" id="PS50884">
    <property type="entry name" value="ZF_DOF_2"/>
    <property type="match status" value="1"/>
</dbReference>
<organism evidence="12 13">
    <name type="scientific">Jatropha curcas</name>
    <name type="common">Barbados nut</name>
    <dbReference type="NCBI Taxonomy" id="180498"/>
    <lineage>
        <taxon>Eukaryota</taxon>
        <taxon>Viridiplantae</taxon>
        <taxon>Streptophyta</taxon>
        <taxon>Embryophyta</taxon>
        <taxon>Tracheophyta</taxon>
        <taxon>Spermatophyta</taxon>
        <taxon>Magnoliopsida</taxon>
        <taxon>eudicotyledons</taxon>
        <taxon>Gunneridae</taxon>
        <taxon>Pentapetalae</taxon>
        <taxon>rosids</taxon>
        <taxon>fabids</taxon>
        <taxon>Malpighiales</taxon>
        <taxon>Euphorbiaceae</taxon>
        <taxon>Crotonoideae</taxon>
        <taxon>Jatropheae</taxon>
        <taxon>Jatropha</taxon>
    </lineage>
</organism>
<gene>
    <name evidence="12" type="ORF">JCGZ_04337</name>
</gene>
<feature type="compositionally biased region" description="Basic and acidic residues" evidence="10">
    <location>
        <begin position="1"/>
        <end position="10"/>
    </location>
</feature>
<dbReference type="KEGG" id="jcu:105633699"/>
<dbReference type="GO" id="GO:0005634">
    <property type="term" value="C:nucleus"/>
    <property type="evidence" value="ECO:0007669"/>
    <property type="project" value="UniProtKB-SubCell"/>
</dbReference>
<evidence type="ECO:0000256" key="1">
    <source>
        <dbReference type="ARBA" id="ARBA00022723"/>
    </source>
</evidence>
<sequence>MPSESGDKRPARSQLQPPKLAEPLPCPRCSSTNTKFCYYNNYNLSQPRHFCKGCRRYWTHGGTLRNVPVGGGTRKNSKRSRPSTCSTSTSSSSTNTSTSTLSTLTHEPDSLPVTTNPDSALPHVLKSENSDNLNLNENLPLPVNENGNFISLLNSQQGPGFMGMVGYGAGFGYGLCEVGVGFGGRGNWSYPGMGYVNGGNGGGMEGGNPGCNTWQVSDVEGGGLVDGECFCWPGLAISTAGKSLK</sequence>
<name>A0A067KQJ6_JATCU</name>
<feature type="region of interest" description="Disordered" evidence="10">
    <location>
        <begin position="63"/>
        <end position="116"/>
    </location>
</feature>
<keyword evidence="1 9" id="KW-0479">Metal-binding</keyword>
<dbReference type="PANTHER" id="PTHR31992:SF312">
    <property type="entry name" value="DOF ZINC FINGER PROTEIN DOF1.6"/>
    <property type="match status" value="1"/>
</dbReference>
<dbReference type="PANTHER" id="PTHR31992">
    <property type="entry name" value="DOF ZINC FINGER PROTEIN DOF1.4-RELATED"/>
    <property type="match status" value="1"/>
</dbReference>
<evidence type="ECO:0000256" key="6">
    <source>
        <dbReference type="ARBA" id="ARBA00023163"/>
    </source>
</evidence>
<dbReference type="GO" id="GO:0008270">
    <property type="term" value="F:zinc ion binding"/>
    <property type="evidence" value="ECO:0007669"/>
    <property type="project" value="UniProtKB-KW"/>
</dbReference>
<keyword evidence="3 9" id="KW-0862">Zinc</keyword>
<evidence type="ECO:0000313" key="13">
    <source>
        <dbReference type="Proteomes" id="UP000027138"/>
    </source>
</evidence>
<keyword evidence="13" id="KW-1185">Reference proteome</keyword>
<keyword evidence="6 9" id="KW-0804">Transcription</keyword>
<dbReference type="OrthoDB" id="851476at2759"/>
<evidence type="ECO:0000256" key="9">
    <source>
        <dbReference type="RuleBase" id="RU369094"/>
    </source>
</evidence>
<evidence type="ECO:0000256" key="7">
    <source>
        <dbReference type="ARBA" id="ARBA00023242"/>
    </source>
</evidence>
<dbReference type="GO" id="GO:0003677">
    <property type="term" value="F:DNA binding"/>
    <property type="evidence" value="ECO:0007669"/>
    <property type="project" value="UniProtKB-UniRule"/>
</dbReference>
<dbReference type="Pfam" id="PF02701">
    <property type="entry name" value="Zn_ribbon_Dof"/>
    <property type="match status" value="1"/>
</dbReference>
<dbReference type="Proteomes" id="UP000027138">
    <property type="component" value="Unassembled WGS sequence"/>
</dbReference>
<feature type="compositionally biased region" description="Low complexity" evidence="10">
    <location>
        <begin position="83"/>
        <end position="105"/>
    </location>
</feature>
<keyword evidence="2 8" id="KW-0863">Zinc-finger</keyword>
<dbReference type="EMBL" id="KK914362">
    <property type="protein sequence ID" value="KDP38412.1"/>
    <property type="molecule type" value="Genomic_DNA"/>
</dbReference>
<keyword evidence="7 8" id="KW-0539">Nucleus</keyword>
<feature type="domain" description="Dof-type" evidence="11">
    <location>
        <begin position="24"/>
        <end position="78"/>
    </location>
</feature>
<evidence type="ECO:0000256" key="8">
    <source>
        <dbReference type="PROSITE-ProRule" id="PRU00071"/>
    </source>
</evidence>
<dbReference type="AlphaFoldDB" id="A0A067KQJ6"/>
<evidence type="ECO:0000256" key="2">
    <source>
        <dbReference type="ARBA" id="ARBA00022771"/>
    </source>
</evidence>
<dbReference type="InterPro" id="IPR045174">
    <property type="entry name" value="Dof"/>
</dbReference>